<accession>A0AA40MEY9</accession>
<feature type="region of interest" description="Disordered" evidence="1">
    <location>
        <begin position="1"/>
        <end position="25"/>
    </location>
</feature>
<evidence type="ECO:0000313" key="4">
    <source>
        <dbReference type="Proteomes" id="UP000030475"/>
    </source>
</evidence>
<dbReference type="RefSeq" id="WP_155033582.1">
    <property type="nucleotide sequence ID" value="NZ_KN323088.1"/>
</dbReference>
<evidence type="ECO:0000256" key="1">
    <source>
        <dbReference type="SAM" id="MobiDB-lite"/>
    </source>
</evidence>
<evidence type="ECO:0000313" key="3">
    <source>
        <dbReference type="EMBL" id="KGX07938.1"/>
    </source>
</evidence>
<gene>
    <name evidence="3" type="ORF">Y036_2853</name>
</gene>
<comment type="caution">
    <text evidence="3">The sequence shown here is derived from an EMBL/GenBank/DDBJ whole genome shotgun (WGS) entry which is preliminary data.</text>
</comment>
<keyword evidence="2" id="KW-1133">Transmembrane helix</keyword>
<reference evidence="3 4" key="1">
    <citation type="submission" date="2014-08" db="EMBL/GenBank/DDBJ databases">
        <authorList>
            <person name="Bunnell A."/>
            <person name="Chain P.S."/>
            <person name="Chertkov O."/>
            <person name="Currie B.J."/>
            <person name="Daligault H.E."/>
            <person name="Davenport K.W."/>
            <person name="Davis C."/>
            <person name="Gleasner C.D."/>
            <person name="Johnson S.L."/>
            <person name="Kaestli M."/>
            <person name="Koren S."/>
            <person name="Kunde Y.A."/>
            <person name="Mayo M."/>
            <person name="McMurry K.K."/>
            <person name="Price E.P."/>
            <person name="Reitenga K.G."/>
            <person name="Robison R."/>
            <person name="Rosovitz M.J."/>
            <person name="Sarovich D.S."/>
            <person name="Teshima H."/>
        </authorList>
    </citation>
    <scope>NUCLEOTIDE SEQUENCE [LARGE SCALE GENOMIC DNA]</scope>
    <source>
        <strain evidence="3 4">MSHR44</strain>
    </source>
</reference>
<keyword evidence="2" id="KW-0472">Membrane</keyword>
<organism evidence="3 4">
    <name type="scientific">Burkholderia pseudomallei</name>
    <name type="common">Pseudomonas pseudomallei</name>
    <dbReference type="NCBI Taxonomy" id="28450"/>
    <lineage>
        <taxon>Bacteria</taxon>
        <taxon>Pseudomonadati</taxon>
        <taxon>Pseudomonadota</taxon>
        <taxon>Betaproteobacteria</taxon>
        <taxon>Burkholderiales</taxon>
        <taxon>Burkholderiaceae</taxon>
        <taxon>Burkholderia</taxon>
        <taxon>pseudomallei group</taxon>
    </lineage>
</organism>
<feature type="compositionally biased region" description="Basic residues" evidence="1">
    <location>
        <begin position="1"/>
        <end position="14"/>
    </location>
</feature>
<keyword evidence="2" id="KW-0812">Transmembrane</keyword>
<evidence type="ECO:0000256" key="2">
    <source>
        <dbReference type="SAM" id="Phobius"/>
    </source>
</evidence>
<dbReference type="EMBL" id="JQIM01000010">
    <property type="protein sequence ID" value="KGX07938.1"/>
    <property type="molecule type" value="Genomic_DNA"/>
</dbReference>
<name>A0AA40MEY9_BURPE</name>
<feature type="transmembrane region" description="Helical" evidence="2">
    <location>
        <begin position="32"/>
        <end position="53"/>
    </location>
</feature>
<protein>
    <submittedName>
        <fullName evidence="3">Uncharacterized protein</fullName>
    </submittedName>
</protein>
<dbReference type="Proteomes" id="UP000030475">
    <property type="component" value="Unassembled WGS sequence"/>
</dbReference>
<proteinExistence type="predicted"/>
<sequence length="244" mass="27154">MSKKKRKISTRRPVVHVQPKPRGEKKAGIGGTWTFLVASGILALLLAATYQYIEGSVSLEFVQALGRGYEFQLTNGTPADKIITRFRVVAPPHQQLIYHITQDIYAHQDPDGKAELPGGNVSYIPAVEYKELDGRKILANSDVKFRVPPLSDRPWMEPDAAIFSIKYETESSNPMLSSLEHVLSKMGLRSDGVTIRYLVINNYWIPTSSNSPGEAIRIFCRDNEDVASAGICRDAQKAVLMGRH</sequence>
<dbReference type="AlphaFoldDB" id="A0AA40MEY9"/>